<proteinExistence type="predicted"/>
<organism evidence="1 2">
    <name type="scientific">Rossellomorea pakistanensis</name>
    <dbReference type="NCBI Taxonomy" id="992288"/>
    <lineage>
        <taxon>Bacteria</taxon>
        <taxon>Bacillati</taxon>
        <taxon>Bacillota</taxon>
        <taxon>Bacilli</taxon>
        <taxon>Bacillales</taxon>
        <taxon>Bacillaceae</taxon>
        <taxon>Rossellomorea</taxon>
    </lineage>
</organism>
<sequence>MNFKELQNELESYLEKDCLNTIILTTKNP</sequence>
<gene>
    <name evidence="1" type="ORF">JOC86_001882</name>
</gene>
<evidence type="ECO:0000313" key="2">
    <source>
        <dbReference type="Proteomes" id="UP001646157"/>
    </source>
</evidence>
<keyword evidence="2" id="KW-1185">Reference proteome</keyword>
<accession>A0ABS2NBZ1</accession>
<dbReference type="EMBL" id="JAFBDZ010000002">
    <property type="protein sequence ID" value="MBM7585340.1"/>
    <property type="molecule type" value="Genomic_DNA"/>
</dbReference>
<name>A0ABS2NBZ1_9BACI</name>
<comment type="caution">
    <text evidence="1">The sequence shown here is derived from an EMBL/GenBank/DDBJ whole genome shotgun (WGS) entry which is preliminary data.</text>
</comment>
<reference evidence="1 2" key="1">
    <citation type="submission" date="2021-01" db="EMBL/GenBank/DDBJ databases">
        <title>Genomic Encyclopedia of Type Strains, Phase IV (KMG-IV): sequencing the most valuable type-strain genomes for metagenomic binning, comparative biology and taxonomic classification.</title>
        <authorList>
            <person name="Goeker M."/>
        </authorList>
    </citation>
    <scope>NUCLEOTIDE SEQUENCE [LARGE SCALE GENOMIC DNA]</scope>
    <source>
        <strain evidence="1 2">DSM 24834</strain>
    </source>
</reference>
<dbReference type="Proteomes" id="UP001646157">
    <property type="component" value="Unassembled WGS sequence"/>
</dbReference>
<evidence type="ECO:0000313" key="1">
    <source>
        <dbReference type="EMBL" id="MBM7585340.1"/>
    </source>
</evidence>
<protein>
    <submittedName>
        <fullName evidence="1">Uncharacterized protein</fullName>
    </submittedName>
</protein>